<comment type="caution">
    <text evidence="2">The sequence shown here is derived from an EMBL/GenBank/DDBJ whole genome shotgun (WGS) entry which is preliminary data.</text>
</comment>
<gene>
    <name evidence="2" type="ORF">QVD17_27333</name>
</gene>
<dbReference type="EMBL" id="JAUHHV010000007">
    <property type="protein sequence ID" value="KAK1418190.1"/>
    <property type="molecule type" value="Genomic_DNA"/>
</dbReference>
<name>A0AAD8K892_TARER</name>
<keyword evidence="1" id="KW-0472">Membrane</keyword>
<reference evidence="2" key="1">
    <citation type="journal article" date="2023" name="bioRxiv">
        <title>Improved chromosome-level genome assembly for marigold (Tagetes erecta).</title>
        <authorList>
            <person name="Jiang F."/>
            <person name="Yuan L."/>
            <person name="Wang S."/>
            <person name="Wang H."/>
            <person name="Xu D."/>
            <person name="Wang A."/>
            <person name="Fan W."/>
        </authorList>
    </citation>
    <scope>NUCLEOTIDE SEQUENCE</scope>
    <source>
        <strain evidence="2">WSJ</strain>
        <tissue evidence="2">Leaf</tissue>
    </source>
</reference>
<evidence type="ECO:0000256" key="1">
    <source>
        <dbReference type="SAM" id="Phobius"/>
    </source>
</evidence>
<keyword evidence="3" id="KW-1185">Reference proteome</keyword>
<organism evidence="2 3">
    <name type="scientific">Tagetes erecta</name>
    <name type="common">African marigold</name>
    <dbReference type="NCBI Taxonomy" id="13708"/>
    <lineage>
        <taxon>Eukaryota</taxon>
        <taxon>Viridiplantae</taxon>
        <taxon>Streptophyta</taxon>
        <taxon>Embryophyta</taxon>
        <taxon>Tracheophyta</taxon>
        <taxon>Spermatophyta</taxon>
        <taxon>Magnoliopsida</taxon>
        <taxon>eudicotyledons</taxon>
        <taxon>Gunneridae</taxon>
        <taxon>Pentapetalae</taxon>
        <taxon>asterids</taxon>
        <taxon>campanulids</taxon>
        <taxon>Asterales</taxon>
        <taxon>Asteraceae</taxon>
        <taxon>Asteroideae</taxon>
        <taxon>Heliantheae alliance</taxon>
        <taxon>Tageteae</taxon>
        <taxon>Tagetes</taxon>
    </lineage>
</organism>
<dbReference type="Proteomes" id="UP001229421">
    <property type="component" value="Unassembled WGS sequence"/>
</dbReference>
<feature type="transmembrane region" description="Helical" evidence="1">
    <location>
        <begin position="38"/>
        <end position="57"/>
    </location>
</feature>
<evidence type="ECO:0000313" key="3">
    <source>
        <dbReference type="Proteomes" id="UP001229421"/>
    </source>
</evidence>
<feature type="transmembrane region" description="Helical" evidence="1">
    <location>
        <begin position="91"/>
        <end position="114"/>
    </location>
</feature>
<sequence>MWKRSGGIWRHVTDVCNLYHVFFPPNSPSFPLCFINKYLFSAPCFHTFPFFFFLFPISSSSITQTNKLTHTLLATISTPFRTFHASFFDRLIIYLWLVKIFWAHAMALSAYLLILRGLIKLLLLPHVLWVLVKMGNCRGSCLLTSSFLRMSP</sequence>
<keyword evidence="1" id="KW-0812">Transmembrane</keyword>
<proteinExistence type="predicted"/>
<keyword evidence="1" id="KW-1133">Transmembrane helix</keyword>
<dbReference type="AlphaFoldDB" id="A0AAD8K892"/>
<accession>A0AAD8K892</accession>
<protein>
    <submittedName>
        <fullName evidence="2">Uncharacterized protein</fullName>
    </submittedName>
</protein>
<evidence type="ECO:0000313" key="2">
    <source>
        <dbReference type="EMBL" id="KAK1418190.1"/>
    </source>
</evidence>